<dbReference type="EMBL" id="HBUF01380845">
    <property type="protein sequence ID" value="CAG6730177.1"/>
    <property type="molecule type" value="Transcribed_RNA"/>
</dbReference>
<feature type="domain" description="T-SNARE coiled-coil homology" evidence="6">
    <location>
        <begin position="64"/>
        <end position="126"/>
    </location>
</feature>
<feature type="compositionally biased region" description="Low complexity" evidence="5">
    <location>
        <begin position="140"/>
        <end position="154"/>
    </location>
</feature>
<evidence type="ECO:0000256" key="2">
    <source>
        <dbReference type="ARBA" id="ARBA00022448"/>
    </source>
</evidence>
<comment type="similarity">
    <text evidence="1">Belongs to the SNAP-25 family.</text>
</comment>
<feature type="region of interest" description="Disordered" evidence="5">
    <location>
        <begin position="140"/>
        <end position="203"/>
    </location>
</feature>
<organism evidence="7">
    <name type="scientific">Cacopsylla melanoneura</name>
    <dbReference type="NCBI Taxonomy" id="428564"/>
    <lineage>
        <taxon>Eukaryota</taxon>
        <taxon>Metazoa</taxon>
        <taxon>Ecdysozoa</taxon>
        <taxon>Arthropoda</taxon>
        <taxon>Hexapoda</taxon>
        <taxon>Insecta</taxon>
        <taxon>Pterygota</taxon>
        <taxon>Neoptera</taxon>
        <taxon>Paraneoptera</taxon>
        <taxon>Hemiptera</taxon>
        <taxon>Sternorrhyncha</taxon>
        <taxon>Psylloidea</taxon>
        <taxon>Psyllidae</taxon>
        <taxon>Psyllinae</taxon>
        <taxon>Cacopsylla</taxon>
    </lineage>
</organism>
<evidence type="ECO:0000259" key="6">
    <source>
        <dbReference type="PROSITE" id="PS50192"/>
    </source>
</evidence>
<keyword evidence="3" id="KW-0653">Protein transport</keyword>
<dbReference type="InterPro" id="IPR000727">
    <property type="entry name" value="T_SNARE_dom"/>
</dbReference>
<dbReference type="EMBL" id="HBUF01032878">
    <property type="protein sequence ID" value="CAG6615432.1"/>
    <property type="molecule type" value="Transcribed_RNA"/>
</dbReference>
<dbReference type="GO" id="GO:0015031">
    <property type="term" value="P:protein transport"/>
    <property type="evidence" value="ECO:0007669"/>
    <property type="project" value="UniProtKB-KW"/>
</dbReference>
<dbReference type="EMBL" id="HBUF01032879">
    <property type="protein sequence ID" value="CAG6615433.1"/>
    <property type="molecule type" value="Transcribed_RNA"/>
</dbReference>
<dbReference type="EMBL" id="HBUF01380847">
    <property type="protein sequence ID" value="CAG6730179.1"/>
    <property type="molecule type" value="Transcribed_RNA"/>
</dbReference>
<dbReference type="AlphaFoldDB" id="A0A8D8YJU1"/>
<dbReference type="GO" id="GO:0005886">
    <property type="term" value="C:plasma membrane"/>
    <property type="evidence" value="ECO:0007669"/>
    <property type="project" value="TreeGrafter"/>
</dbReference>
<dbReference type="PROSITE" id="PS50192">
    <property type="entry name" value="T_SNARE"/>
    <property type="match status" value="2"/>
</dbReference>
<sequence length="269" mass="30096">MATNQYLSSNKTSFFSVEDDDIDDDDFLKLSRNNRSSSSGGNGAGNQVYNDMEKKKQALIEKKKEVEQQSVLSSQRALQMLRESEDVGIATADELYHQREQLEQTNSRLDDINTTLKQSQKHIQGIRSVFGGIKNFLSKSKSETLSSPSTSSKPVDPIGEESTTKRELHEAITKAKQSDQGYNHPGLKLRNINDPTESRSAGDMDSQAILDRNMDEMVSSLGRLKGLALGLGEEIESQNDLVENIISKSERADINIQRQNKDMNRLLKK</sequence>
<dbReference type="SMART" id="SM00397">
    <property type="entry name" value="t_SNARE"/>
    <property type="match status" value="2"/>
</dbReference>
<evidence type="ECO:0000313" key="7">
    <source>
        <dbReference type="EMBL" id="CAG6730178.1"/>
    </source>
</evidence>
<dbReference type="Gene3D" id="1.20.5.110">
    <property type="match status" value="2"/>
</dbReference>
<dbReference type="EMBL" id="HBUF01380846">
    <property type="protein sequence ID" value="CAG6730178.1"/>
    <property type="molecule type" value="Transcribed_RNA"/>
</dbReference>
<reference evidence="7" key="1">
    <citation type="submission" date="2021-05" db="EMBL/GenBank/DDBJ databases">
        <authorList>
            <person name="Alioto T."/>
            <person name="Alioto T."/>
            <person name="Gomez Garrido J."/>
        </authorList>
    </citation>
    <scope>NUCLEOTIDE SEQUENCE</scope>
</reference>
<name>A0A8D8YJU1_9HEMI</name>
<dbReference type="EMBL" id="HBUF01208026">
    <property type="protein sequence ID" value="CAG6664549.1"/>
    <property type="molecule type" value="Transcribed_RNA"/>
</dbReference>
<feature type="compositionally biased region" description="Basic and acidic residues" evidence="5">
    <location>
        <begin position="162"/>
        <end position="177"/>
    </location>
</feature>
<dbReference type="PANTHER" id="PTHR19305:SF9">
    <property type="entry name" value="SYNAPTOSOMAL-ASSOCIATED PROTEIN 29"/>
    <property type="match status" value="1"/>
</dbReference>
<dbReference type="Pfam" id="PF12352">
    <property type="entry name" value="V-SNARE_C"/>
    <property type="match status" value="1"/>
</dbReference>
<protein>
    <submittedName>
        <fullName evidence="7">Synaptosomal-associated protein 29</fullName>
    </submittedName>
</protein>
<dbReference type="CDD" id="cd15856">
    <property type="entry name" value="SNARE_SNAP29C"/>
    <property type="match status" value="1"/>
</dbReference>
<dbReference type="PANTHER" id="PTHR19305">
    <property type="entry name" value="SYNAPTOSOMAL ASSOCIATED PROTEIN"/>
    <property type="match status" value="1"/>
</dbReference>
<accession>A0A8D8YJU1</accession>
<dbReference type="EMBL" id="HBUF01208027">
    <property type="protein sequence ID" value="CAG6664550.1"/>
    <property type="molecule type" value="Transcribed_RNA"/>
</dbReference>
<evidence type="ECO:0000256" key="4">
    <source>
        <dbReference type="ARBA" id="ARBA00023054"/>
    </source>
</evidence>
<keyword evidence="2" id="KW-0813">Transport</keyword>
<feature type="domain" description="T-SNARE coiled-coil homology" evidence="6">
    <location>
        <begin position="211"/>
        <end position="266"/>
    </location>
</feature>
<dbReference type="GO" id="GO:0016082">
    <property type="term" value="P:synaptic vesicle priming"/>
    <property type="evidence" value="ECO:0007669"/>
    <property type="project" value="TreeGrafter"/>
</dbReference>
<dbReference type="GO" id="GO:0031201">
    <property type="term" value="C:SNARE complex"/>
    <property type="evidence" value="ECO:0007669"/>
    <property type="project" value="TreeGrafter"/>
</dbReference>
<dbReference type="SUPFAM" id="SSF58038">
    <property type="entry name" value="SNARE fusion complex"/>
    <property type="match status" value="2"/>
</dbReference>
<dbReference type="GO" id="GO:0019905">
    <property type="term" value="F:syntaxin binding"/>
    <property type="evidence" value="ECO:0007669"/>
    <property type="project" value="TreeGrafter"/>
</dbReference>
<keyword evidence="4" id="KW-0175">Coiled coil</keyword>
<evidence type="ECO:0000256" key="3">
    <source>
        <dbReference type="ARBA" id="ARBA00022927"/>
    </source>
</evidence>
<proteinExistence type="inferred from homology"/>
<dbReference type="GO" id="GO:0031629">
    <property type="term" value="P:synaptic vesicle fusion to presynaptic active zone membrane"/>
    <property type="evidence" value="ECO:0007669"/>
    <property type="project" value="TreeGrafter"/>
</dbReference>
<evidence type="ECO:0000256" key="5">
    <source>
        <dbReference type="SAM" id="MobiDB-lite"/>
    </source>
</evidence>
<dbReference type="GO" id="GO:0005484">
    <property type="term" value="F:SNAP receptor activity"/>
    <property type="evidence" value="ECO:0007669"/>
    <property type="project" value="TreeGrafter"/>
</dbReference>
<feature type="region of interest" description="Disordered" evidence="5">
    <location>
        <begin position="25"/>
        <end position="54"/>
    </location>
</feature>
<evidence type="ECO:0000256" key="1">
    <source>
        <dbReference type="ARBA" id="ARBA00009480"/>
    </source>
</evidence>
<dbReference type="GO" id="GO:0098793">
    <property type="term" value="C:presynapse"/>
    <property type="evidence" value="ECO:0007669"/>
    <property type="project" value="GOC"/>
</dbReference>
<dbReference type="FunFam" id="1.20.5.110:FF:000041">
    <property type="entry name" value="Synaptosomal-associated protein 29"/>
    <property type="match status" value="1"/>
</dbReference>